<proteinExistence type="predicted"/>
<organism evidence="1">
    <name type="scientific">marine sediment metagenome</name>
    <dbReference type="NCBI Taxonomy" id="412755"/>
    <lineage>
        <taxon>unclassified sequences</taxon>
        <taxon>metagenomes</taxon>
        <taxon>ecological metagenomes</taxon>
    </lineage>
</organism>
<dbReference type="Gene3D" id="3.40.50.620">
    <property type="entry name" value="HUPs"/>
    <property type="match status" value="1"/>
</dbReference>
<dbReference type="AlphaFoldDB" id="X1BFE9"/>
<sequence>MPQKRVAVAMSGGVDSSLAAALLKEAGYEVIGTTMQIWPSDEPARFGGRCGLEAIEDAKKVAYKLGIPHYVVNFRDIFAKKVIADFCLEYSLITYRRLFEVSPKPCLCPTVYWAKPLCLPKTLPLVSTISPDVGGICLAINSR</sequence>
<evidence type="ECO:0008006" key="2">
    <source>
        <dbReference type="Google" id="ProtNLM"/>
    </source>
</evidence>
<dbReference type="InterPro" id="IPR014729">
    <property type="entry name" value="Rossmann-like_a/b/a_fold"/>
</dbReference>
<gene>
    <name evidence="1" type="ORF">S01H4_40857</name>
</gene>
<name>X1BFE9_9ZZZZ</name>
<dbReference type="PANTHER" id="PTHR11933:SF5">
    <property type="entry name" value="MITOCHONDRIAL TRNA-SPECIFIC 2-THIOURIDYLASE 1"/>
    <property type="match status" value="1"/>
</dbReference>
<reference evidence="1" key="1">
    <citation type="journal article" date="2014" name="Front. Microbiol.">
        <title>High frequency of phylogenetically diverse reductive dehalogenase-homologous genes in deep subseafloor sedimentary metagenomes.</title>
        <authorList>
            <person name="Kawai M."/>
            <person name="Futagami T."/>
            <person name="Toyoda A."/>
            <person name="Takaki Y."/>
            <person name="Nishi S."/>
            <person name="Hori S."/>
            <person name="Arai W."/>
            <person name="Tsubouchi T."/>
            <person name="Morono Y."/>
            <person name="Uchiyama I."/>
            <person name="Ito T."/>
            <person name="Fujiyama A."/>
            <person name="Inagaki F."/>
            <person name="Takami H."/>
        </authorList>
    </citation>
    <scope>NUCLEOTIDE SEQUENCE</scope>
    <source>
        <strain evidence="1">Expedition CK06-06</strain>
    </source>
</reference>
<dbReference type="PANTHER" id="PTHR11933">
    <property type="entry name" value="TRNA 5-METHYLAMINOMETHYL-2-THIOURIDYLATE -METHYLTRANSFERASE"/>
    <property type="match status" value="1"/>
</dbReference>
<evidence type="ECO:0000313" key="1">
    <source>
        <dbReference type="EMBL" id="GAG94654.1"/>
    </source>
</evidence>
<dbReference type="EMBL" id="BART01022298">
    <property type="protein sequence ID" value="GAG94654.1"/>
    <property type="molecule type" value="Genomic_DNA"/>
</dbReference>
<protein>
    <recommendedName>
        <fullName evidence="2">Thil AANH domain-containing protein</fullName>
    </recommendedName>
</protein>
<dbReference type="GO" id="GO:0002143">
    <property type="term" value="P:tRNA wobble position uridine thiolation"/>
    <property type="evidence" value="ECO:0007669"/>
    <property type="project" value="TreeGrafter"/>
</dbReference>
<accession>X1BFE9</accession>
<comment type="caution">
    <text evidence="1">The sequence shown here is derived from an EMBL/GenBank/DDBJ whole genome shotgun (WGS) entry which is preliminary data.</text>
</comment>
<dbReference type="SUPFAM" id="SSF52402">
    <property type="entry name" value="Adenine nucleotide alpha hydrolases-like"/>
    <property type="match status" value="1"/>
</dbReference>
<dbReference type="Pfam" id="PF03054">
    <property type="entry name" value="tRNA_Me_trans"/>
    <property type="match status" value="1"/>
</dbReference>